<dbReference type="EMBL" id="QZVT01000002">
    <property type="protein sequence ID" value="RJT81954.1"/>
    <property type="molecule type" value="Genomic_DNA"/>
</dbReference>
<reference evidence="1 2" key="1">
    <citation type="submission" date="2018-09" db="EMBL/GenBank/DDBJ databases">
        <title>Novel species of Arthrobacter.</title>
        <authorList>
            <person name="Liu Q."/>
            <person name="Xin Y.-H."/>
        </authorList>
    </citation>
    <scope>NUCLEOTIDE SEQUENCE [LARGE SCALE GENOMIC DNA]</scope>
    <source>
        <strain evidence="1 2">Hz2</strain>
    </source>
</reference>
<protein>
    <submittedName>
        <fullName evidence="1">Uncharacterized protein</fullName>
    </submittedName>
</protein>
<proteinExistence type="predicted"/>
<comment type="caution">
    <text evidence="1">The sequence shown here is derived from an EMBL/GenBank/DDBJ whole genome shotgun (WGS) entry which is preliminary data.</text>
</comment>
<dbReference type="RefSeq" id="WP_120147774.1">
    <property type="nucleotide sequence ID" value="NZ_QZVT01000002.1"/>
</dbReference>
<sequence>MGLTTAPDGFTQDADNGNVYWGPTISDGYFLALAWTTGVGLRLHVDVEVELTPEEAVKLGTDIALMTGRMRDLS</sequence>
<gene>
    <name evidence="1" type="ORF">D6T63_04190</name>
</gene>
<dbReference type="OrthoDB" id="15218at2"/>
<accession>A0A3A5M600</accession>
<evidence type="ECO:0000313" key="1">
    <source>
        <dbReference type="EMBL" id="RJT81954.1"/>
    </source>
</evidence>
<dbReference type="Proteomes" id="UP000272560">
    <property type="component" value="Unassembled WGS sequence"/>
</dbReference>
<organism evidence="1 2">
    <name type="scientific">Arthrobacter cheniae</name>
    <dbReference type="NCBI Taxonomy" id="1258888"/>
    <lineage>
        <taxon>Bacteria</taxon>
        <taxon>Bacillati</taxon>
        <taxon>Actinomycetota</taxon>
        <taxon>Actinomycetes</taxon>
        <taxon>Micrococcales</taxon>
        <taxon>Micrococcaceae</taxon>
        <taxon>Arthrobacter</taxon>
    </lineage>
</organism>
<keyword evidence="2" id="KW-1185">Reference proteome</keyword>
<name>A0A3A5M600_9MICC</name>
<dbReference type="AlphaFoldDB" id="A0A3A5M600"/>
<evidence type="ECO:0000313" key="2">
    <source>
        <dbReference type="Proteomes" id="UP000272560"/>
    </source>
</evidence>